<feature type="transmembrane region" description="Helical" evidence="10">
    <location>
        <begin position="7"/>
        <end position="26"/>
    </location>
</feature>
<comment type="caution">
    <text evidence="11">The sequence shown here is derived from an EMBL/GenBank/DDBJ whole genome shotgun (WGS) entry which is preliminary data.</text>
</comment>
<feature type="transmembrane region" description="Helical" evidence="10">
    <location>
        <begin position="122"/>
        <end position="142"/>
    </location>
</feature>
<feature type="transmembrane region" description="Helical" evidence="10">
    <location>
        <begin position="375"/>
        <end position="393"/>
    </location>
</feature>
<keyword evidence="4" id="KW-0633">Potassium transport</keyword>
<keyword evidence="6" id="KW-0630">Potassium</keyword>
<evidence type="ECO:0000313" key="12">
    <source>
        <dbReference type="Proteomes" id="UP000621799"/>
    </source>
</evidence>
<reference evidence="11" key="1">
    <citation type="submission" date="2020-10" db="EMBL/GenBank/DDBJ databases">
        <authorList>
            <person name="Castelo-Branco R."/>
            <person name="Eusebio N."/>
            <person name="Adriana R."/>
            <person name="Vieira A."/>
            <person name="Brugerolle De Fraissinette N."/>
            <person name="Rezende De Castro R."/>
            <person name="Schneider M.P."/>
            <person name="Vasconcelos V."/>
            <person name="Leao P.N."/>
        </authorList>
    </citation>
    <scope>NUCLEOTIDE SEQUENCE</scope>
    <source>
        <strain evidence="11">LEGE 11467</strain>
    </source>
</reference>
<feature type="transmembrane region" description="Helical" evidence="10">
    <location>
        <begin position="154"/>
        <end position="170"/>
    </location>
</feature>
<evidence type="ECO:0000256" key="8">
    <source>
        <dbReference type="ARBA" id="ARBA00023065"/>
    </source>
</evidence>
<protein>
    <submittedName>
        <fullName evidence="11">ATPase</fullName>
    </submittedName>
</protein>
<evidence type="ECO:0000256" key="1">
    <source>
        <dbReference type="ARBA" id="ARBA00004651"/>
    </source>
</evidence>
<gene>
    <name evidence="11" type="ORF">IQ235_12335</name>
</gene>
<keyword evidence="5 10" id="KW-0812">Transmembrane</keyword>
<keyword evidence="8" id="KW-0406">Ion transport</keyword>
<dbReference type="InterPro" id="IPR003445">
    <property type="entry name" value="Cat_transpt"/>
</dbReference>
<evidence type="ECO:0000256" key="2">
    <source>
        <dbReference type="ARBA" id="ARBA00022448"/>
    </source>
</evidence>
<feature type="transmembrane region" description="Helical" evidence="10">
    <location>
        <begin position="220"/>
        <end position="244"/>
    </location>
</feature>
<dbReference type="RefSeq" id="WP_264321770.1">
    <property type="nucleotide sequence ID" value="NZ_JADEXN010000213.1"/>
</dbReference>
<feature type="transmembrane region" description="Helical" evidence="10">
    <location>
        <begin position="405"/>
        <end position="426"/>
    </location>
</feature>
<keyword evidence="12" id="KW-1185">Reference proteome</keyword>
<evidence type="ECO:0000256" key="7">
    <source>
        <dbReference type="ARBA" id="ARBA00022989"/>
    </source>
</evidence>
<organism evidence="11 12">
    <name type="scientific">Zarconia navalis LEGE 11467</name>
    <dbReference type="NCBI Taxonomy" id="1828826"/>
    <lineage>
        <taxon>Bacteria</taxon>
        <taxon>Bacillati</taxon>
        <taxon>Cyanobacteriota</taxon>
        <taxon>Cyanophyceae</taxon>
        <taxon>Oscillatoriophycideae</taxon>
        <taxon>Oscillatoriales</taxon>
        <taxon>Oscillatoriales incertae sedis</taxon>
        <taxon>Zarconia</taxon>
        <taxon>Zarconia navalis</taxon>
    </lineage>
</organism>
<evidence type="ECO:0000313" key="11">
    <source>
        <dbReference type="EMBL" id="MBE9041568.1"/>
    </source>
</evidence>
<dbReference type="InterPro" id="IPR004772">
    <property type="entry name" value="TrkH"/>
</dbReference>
<dbReference type="PANTHER" id="PTHR32024:SF1">
    <property type="entry name" value="KTR SYSTEM POTASSIUM UPTAKE PROTEIN B"/>
    <property type="match status" value="1"/>
</dbReference>
<dbReference type="Proteomes" id="UP000621799">
    <property type="component" value="Unassembled WGS sequence"/>
</dbReference>
<accession>A0A928VYE2</accession>
<feature type="transmembrane region" description="Helical" evidence="10">
    <location>
        <begin position="283"/>
        <end position="302"/>
    </location>
</feature>
<evidence type="ECO:0000256" key="3">
    <source>
        <dbReference type="ARBA" id="ARBA00022475"/>
    </source>
</evidence>
<feature type="transmembrane region" description="Helical" evidence="10">
    <location>
        <begin position="67"/>
        <end position="91"/>
    </location>
</feature>
<keyword evidence="3" id="KW-1003">Cell membrane</keyword>
<evidence type="ECO:0000256" key="6">
    <source>
        <dbReference type="ARBA" id="ARBA00022958"/>
    </source>
</evidence>
<name>A0A928VYE2_9CYAN</name>
<proteinExistence type="predicted"/>
<evidence type="ECO:0000256" key="5">
    <source>
        <dbReference type="ARBA" id="ARBA00022692"/>
    </source>
</evidence>
<evidence type="ECO:0000256" key="9">
    <source>
        <dbReference type="ARBA" id="ARBA00023136"/>
    </source>
</evidence>
<dbReference type="GO" id="GO:0015379">
    <property type="term" value="F:potassium:chloride symporter activity"/>
    <property type="evidence" value="ECO:0007669"/>
    <property type="project" value="InterPro"/>
</dbReference>
<keyword evidence="7 10" id="KW-1133">Transmembrane helix</keyword>
<dbReference type="AlphaFoldDB" id="A0A928VYE2"/>
<feature type="transmembrane region" description="Helical" evidence="10">
    <location>
        <begin position="38"/>
        <end position="55"/>
    </location>
</feature>
<dbReference type="GO" id="GO:0005886">
    <property type="term" value="C:plasma membrane"/>
    <property type="evidence" value="ECO:0007669"/>
    <property type="project" value="UniProtKB-SubCell"/>
</dbReference>
<evidence type="ECO:0000256" key="4">
    <source>
        <dbReference type="ARBA" id="ARBA00022538"/>
    </source>
</evidence>
<keyword evidence="2" id="KW-0813">Transport</keyword>
<evidence type="ECO:0000256" key="10">
    <source>
        <dbReference type="SAM" id="Phobius"/>
    </source>
</evidence>
<dbReference type="PANTHER" id="PTHR32024">
    <property type="entry name" value="TRK SYSTEM POTASSIUM UPTAKE PROTEIN TRKG-RELATED"/>
    <property type="match status" value="1"/>
</dbReference>
<dbReference type="NCBIfam" id="TIGR00933">
    <property type="entry name" value="2a38"/>
    <property type="match status" value="1"/>
</dbReference>
<keyword evidence="9 10" id="KW-0472">Membrane</keyword>
<sequence length="444" mass="47980">MTVSRTICLGFLGVITIGTILLMMPFSLSSGTWNDPVTALFTATSATCVTGLIVVDTGSYYSFWGQLFILSLIQVGGLGYMTATTFLLILLGRRFKLKYKVALQQALDTTGLSDVGNLLRSIIATTLLVELTGVFLLMFVFVRDFDFRMGTWQSIFHSISAFNNAGFSLFEDSLMGYATSPIVNIVIPGLVILGGIGYQVIVEVYLWIRSKISSSAERFCFSLHFKIVTSTNNFLFMLGTLVYFCAEYHNPLTLASLNLNGKLMTAWFQSVITRTAGFNSIDLGQMTNAALFAMMILMLIGASPGSTGGGLKTTTVRVLFNCTEAVLRGREDVTIYRRQIPVELILKAVGVVVGSLMTIALATAALSVTDPSLEFISISFEVISAFATVGLSVGITAQLSAVGKLIIIAIMYIGRVGILLLMSAILGDPKPSSVDYPEEELLIG</sequence>
<dbReference type="EMBL" id="JADEXN010000213">
    <property type="protein sequence ID" value="MBE9041568.1"/>
    <property type="molecule type" value="Genomic_DNA"/>
</dbReference>
<feature type="transmembrane region" description="Helical" evidence="10">
    <location>
        <begin position="182"/>
        <end position="208"/>
    </location>
</feature>
<dbReference type="Pfam" id="PF02386">
    <property type="entry name" value="TrkH"/>
    <property type="match status" value="1"/>
</dbReference>
<comment type="subcellular location">
    <subcellularLocation>
        <location evidence="1">Cell membrane</location>
        <topology evidence="1">Multi-pass membrane protein</topology>
    </subcellularLocation>
</comment>
<feature type="transmembrane region" description="Helical" evidence="10">
    <location>
        <begin position="344"/>
        <end position="369"/>
    </location>
</feature>